<proteinExistence type="predicted"/>
<dbReference type="Pfam" id="PF06267">
    <property type="entry name" value="DUF1028"/>
    <property type="match status" value="1"/>
</dbReference>
<dbReference type="Gene3D" id="3.60.20.10">
    <property type="entry name" value="Glutamine Phosphoribosylpyrophosphate, subunit 1, domain 1"/>
    <property type="match status" value="1"/>
</dbReference>
<gene>
    <name evidence="1" type="ORF">R9Z33_13245</name>
</gene>
<dbReference type="PANTHER" id="PTHR39328">
    <property type="entry name" value="BLL2871 PROTEIN"/>
    <property type="match status" value="1"/>
</dbReference>
<dbReference type="InterPro" id="IPR029055">
    <property type="entry name" value="Ntn_hydrolases_N"/>
</dbReference>
<keyword evidence="2" id="KW-1185">Reference proteome</keyword>
<dbReference type="InterPro" id="IPR010430">
    <property type="entry name" value="DUF1028"/>
</dbReference>
<dbReference type="SUPFAM" id="SSF56235">
    <property type="entry name" value="N-terminal nucleophile aminohydrolases (Ntn hydrolases)"/>
    <property type="match status" value="1"/>
</dbReference>
<dbReference type="PANTHER" id="PTHR39328:SF1">
    <property type="entry name" value="BLL2871 PROTEIN"/>
    <property type="match status" value="1"/>
</dbReference>
<organism evidence="1 2">
    <name type="scientific">Sediminicoccus rosea</name>
    <dbReference type="NCBI Taxonomy" id="1225128"/>
    <lineage>
        <taxon>Bacteria</taxon>
        <taxon>Pseudomonadati</taxon>
        <taxon>Pseudomonadota</taxon>
        <taxon>Alphaproteobacteria</taxon>
        <taxon>Acetobacterales</taxon>
        <taxon>Roseomonadaceae</taxon>
        <taxon>Sediminicoccus</taxon>
    </lineage>
</organism>
<evidence type="ECO:0000313" key="2">
    <source>
        <dbReference type="Proteomes" id="UP001305521"/>
    </source>
</evidence>
<dbReference type="EMBL" id="CP137852">
    <property type="protein sequence ID" value="WPB83071.1"/>
    <property type="molecule type" value="Genomic_DNA"/>
</dbReference>
<sequence length="239" mass="25476">MTWSLLAHEPETGSFAVAVTTCALAVGASCPFVRAGVGAVSTQSITNRYLGPAVLDAMARGLSPAAAIEGALVGDDGKNLRQIHAIDSHGRSAAWTGQNCVEWAGARSGTGWSIAGNMLSGEAVIADTLASFLARQELALPERMLQALQAGEVAGGDKRGRQSAALKLVTTEDFPDIDLRVDDHANPLDELERLLKLWRLTRAPGLRNQPSRAHPSGSTNMDAIEANWRRQGLDLKFRR</sequence>
<protein>
    <submittedName>
        <fullName evidence="1">DUF1028 domain-containing protein</fullName>
    </submittedName>
</protein>
<accession>A0ABZ0PBX8</accession>
<reference evidence="1 2" key="1">
    <citation type="submission" date="2023-11" db="EMBL/GenBank/DDBJ databases">
        <title>Arctic aerobic anoxygenic photoheterotroph Sediminicoccus rosea KRV36 adapts its photosynthesis to long days of polar summer.</title>
        <authorList>
            <person name="Tomasch J."/>
            <person name="Kopejtka K."/>
            <person name="Bily T."/>
            <person name="Gardiner A.T."/>
            <person name="Gardian Z."/>
            <person name="Shivaramu S."/>
            <person name="Koblizek M."/>
            <person name="Engelhardt F."/>
            <person name="Kaftan D."/>
        </authorList>
    </citation>
    <scope>NUCLEOTIDE SEQUENCE [LARGE SCALE GENOMIC DNA]</scope>
    <source>
        <strain evidence="1 2">R-30</strain>
    </source>
</reference>
<name>A0ABZ0PBX8_9PROT</name>
<evidence type="ECO:0000313" key="1">
    <source>
        <dbReference type="EMBL" id="WPB83071.1"/>
    </source>
</evidence>
<dbReference type="RefSeq" id="WP_318647052.1">
    <property type="nucleotide sequence ID" value="NZ_CP137852.1"/>
</dbReference>
<dbReference type="Proteomes" id="UP001305521">
    <property type="component" value="Chromosome"/>
</dbReference>